<feature type="region of interest" description="Disordered" evidence="1">
    <location>
        <begin position="120"/>
        <end position="139"/>
    </location>
</feature>
<reference evidence="3 4" key="1">
    <citation type="journal article" date="2013" name="Genome Announc.">
        <title>Complete Genome of Bacillus megaterium Siphophage Slash.</title>
        <authorList>
            <person name="Decrescenzo A.J."/>
            <person name="Ritter M.A."/>
            <person name="Chamakura K.R."/>
            <person name="Kuty Everett G.F."/>
        </authorList>
    </citation>
    <scope>NUCLEOTIDE SEQUENCE [LARGE SCALE GENOMIC DNA]</scope>
</reference>
<dbReference type="SUPFAM" id="SSF54060">
    <property type="entry name" value="His-Me finger endonucleases"/>
    <property type="match status" value="1"/>
</dbReference>
<organism evidence="3 4">
    <name type="scientific">Bacillus phage Slash</name>
    <dbReference type="NCBI Taxonomy" id="1406790"/>
    <lineage>
        <taxon>Viruses</taxon>
        <taxon>Duplodnaviria</taxon>
        <taxon>Heunggongvirae</taxon>
        <taxon>Uroviricota</taxon>
        <taxon>Caudoviricetes</taxon>
        <taxon>Slashvirus</taxon>
        <taxon>Slashvirus slash</taxon>
    </lineage>
</organism>
<keyword evidence="4" id="KW-1185">Reference proteome</keyword>
<evidence type="ECO:0000259" key="2">
    <source>
        <dbReference type="Pfam" id="PF13392"/>
    </source>
</evidence>
<dbReference type="GeneID" id="18989622"/>
<dbReference type="InterPro" id="IPR003615">
    <property type="entry name" value="HNH_nuc"/>
</dbReference>
<evidence type="ECO:0000256" key="1">
    <source>
        <dbReference type="SAM" id="MobiDB-lite"/>
    </source>
</evidence>
<protein>
    <submittedName>
        <fullName evidence="3">HNH endonuclease I</fullName>
    </submittedName>
</protein>
<keyword evidence="3" id="KW-0540">Nuclease</keyword>
<keyword evidence="3" id="KW-0378">Hydrolase</keyword>
<dbReference type="GO" id="GO:0004519">
    <property type="term" value="F:endonuclease activity"/>
    <property type="evidence" value="ECO:0007669"/>
    <property type="project" value="UniProtKB-KW"/>
</dbReference>
<dbReference type="Pfam" id="PF13392">
    <property type="entry name" value="HNH_3"/>
    <property type="match status" value="1"/>
</dbReference>
<accession>U5PX11</accession>
<dbReference type="KEGG" id="vg:18989622"/>
<dbReference type="InterPro" id="IPR044925">
    <property type="entry name" value="His-Me_finger_sf"/>
</dbReference>
<dbReference type="Proteomes" id="UP000017660">
    <property type="component" value="Segment"/>
</dbReference>
<gene>
    <name evidence="3" type="ORF">Slash_32</name>
</gene>
<feature type="domain" description="HNH nuclease" evidence="2">
    <location>
        <begin position="76"/>
        <end position="117"/>
    </location>
</feature>
<keyword evidence="3" id="KW-0255">Endonuclease</keyword>
<dbReference type="RefSeq" id="YP_008771934.1">
    <property type="nucleotide sequence ID" value="NC_022774.1"/>
</dbReference>
<sequence length="191" mass="21586">MCKAIGCGVEKGLVRGYCNKHYRRLMAHGSPYANKKKNPLSFKVSDSGCFECTSHKPGTKGYPYAHINKKTTRLNRFVYEEMFGPIPEGLVVRHKCDNRKCINPEHLELGTQKDNVRDMDERGRRKNVEGSRSHHSTIDEKTAISIKRMILLGLAVVEISHITGASQQIVSKIKCGRTWKQVEVGEVVCEE</sequence>
<dbReference type="Gene3D" id="3.90.75.20">
    <property type="match status" value="1"/>
</dbReference>
<evidence type="ECO:0000313" key="4">
    <source>
        <dbReference type="Proteomes" id="UP000017660"/>
    </source>
</evidence>
<name>U5PX11_9CAUD</name>
<dbReference type="OrthoDB" id="21336at10239"/>
<proteinExistence type="predicted"/>
<dbReference type="EMBL" id="KF669661">
    <property type="protein sequence ID" value="AGY48321.1"/>
    <property type="molecule type" value="Genomic_DNA"/>
</dbReference>
<evidence type="ECO:0000313" key="3">
    <source>
        <dbReference type="EMBL" id="AGY48321.1"/>
    </source>
</evidence>